<proteinExistence type="predicted"/>
<gene>
    <name evidence="2" type="ORF">WKV44_03325</name>
</gene>
<organism evidence="2 3">
    <name type="scientific">Rarispira pelagica</name>
    <dbReference type="NCBI Taxonomy" id="3141764"/>
    <lineage>
        <taxon>Bacteria</taxon>
        <taxon>Pseudomonadati</taxon>
        <taxon>Spirochaetota</taxon>
        <taxon>Spirochaetia</taxon>
        <taxon>Winmispirales</taxon>
        <taxon>Winmispiraceae</taxon>
        <taxon>Rarispira</taxon>
    </lineage>
</organism>
<keyword evidence="1" id="KW-0812">Transmembrane</keyword>
<evidence type="ECO:0008006" key="4">
    <source>
        <dbReference type="Google" id="ProtNLM"/>
    </source>
</evidence>
<protein>
    <recommendedName>
        <fullName evidence="4">Photosystem I assembly protein Ycf4</fullName>
    </recommendedName>
</protein>
<evidence type="ECO:0000256" key="1">
    <source>
        <dbReference type="SAM" id="Phobius"/>
    </source>
</evidence>
<keyword evidence="1" id="KW-1133">Transmembrane helix</keyword>
<comment type="caution">
    <text evidence="2">The sequence shown here is derived from an EMBL/GenBank/DDBJ whole genome shotgun (WGS) entry which is preliminary data.</text>
</comment>
<sequence length="143" mass="16461">MQISLQYKTNSNKAYLCMPLWYRIISIIFFVFSSAAYAISYPNPIALFLCLLLFISSGYVDTWIFDKDKGKLYHSLGWAFIRIKKESLQLKDIKAIEVDSSTAYKKLVIVSTNGRKIILDIKKGKHSEVLKNIAEKLIIFLNI</sequence>
<evidence type="ECO:0000313" key="2">
    <source>
        <dbReference type="EMBL" id="MEM5947569.1"/>
    </source>
</evidence>
<dbReference type="Proteomes" id="UP001466331">
    <property type="component" value="Unassembled WGS sequence"/>
</dbReference>
<feature type="transmembrane region" description="Helical" evidence="1">
    <location>
        <begin position="45"/>
        <end position="65"/>
    </location>
</feature>
<reference evidence="2 3" key="1">
    <citation type="submission" date="2024-03" db="EMBL/GenBank/DDBJ databases">
        <title>Ignisphaera cupida sp. nov., a hyperthermophilic hydrolytic archaeon from a hot spring of Kamchatka, and proposal of Ignisphaeraceae fam. nov.</title>
        <authorList>
            <person name="Podosokorskaya O.A."/>
            <person name="Elcheninov A.G."/>
            <person name="Maltseva A.I."/>
            <person name="Zayulina K.S."/>
            <person name="Novikov A."/>
            <person name="Merkel A.Y."/>
        </authorList>
    </citation>
    <scope>NUCLEOTIDE SEQUENCE [LARGE SCALE GENOMIC DNA]</scope>
    <source>
        <strain evidence="2 3">38H-sp</strain>
    </source>
</reference>
<evidence type="ECO:0000313" key="3">
    <source>
        <dbReference type="Proteomes" id="UP001466331"/>
    </source>
</evidence>
<dbReference type="RefSeq" id="WP_420069012.1">
    <property type="nucleotide sequence ID" value="NZ_JBCHKQ010000001.1"/>
</dbReference>
<keyword evidence="3" id="KW-1185">Reference proteome</keyword>
<name>A0ABU9UA71_9SPIR</name>
<dbReference type="EMBL" id="JBCHKQ010000001">
    <property type="protein sequence ID" value="MEM5947569.1"/>
    <property type="molecule type" value="Genomic_DNA"/>
</dbReference>
<keyword evidence="1" id="KW-0472">Membrane</keyword>
<accession>A0ABU9UA71</accession>
<feature type="transmembrane region" description="Helical" evidence="1">
    <location>
        <begin position="20"/>
        <end position="39"/>
    </location>
</feature>